<dbReference type="Pfam" id="PF07687">
    <property type="entry name" value="M20_dimer"/>
    <property type="match status" value="1"/>
</dbReference>
<dbReference type="InterPro" id="IPR011650">
    <property type="entry name" value="Peptidase_M20_dimer"/>
</dbReference>
<dbReference type="PANTHER" id="PTHR43808">
    <property type="entry name" value="ACETYLORNITHINE DEACETYLASE"/>
    <property type="match status" value="1"/>
</dbReference>
<keyword evidence="5" id="KW-1185">Reference proteome</keyword>
<dbReference type="GO" id="GO:0016787">
    <property type="term" value="F:hydrolase activity"/>
    <property type="evidence" value="ECO:0007669"/>
    <property type="project" value="UniProtKB-KW"/>
</dbReference>
<name>A0A0D8IW47_9FIRM</name>
<evidence type="ECO:0000259" key="3">
    <source>
        <dbReference type="Pfam" id="PF07687"/>
    </source>
</evidence>
<proteinExistence type="predicted"/>
<sequence>MVIVGEQTANQVCCAERAIANFRVTIHGRACHGAMPWQGSNATVHMARFIGLVNDLLAPELAKTAHPYLPPTTLCATRIRGGHKVNIIPELCELELDCRMVPGIAEEFVKQRMEELLGALSLGGSLFGWEVAVTYSEEGLATNTSPDAPLIRSLLAEAGQVQRSAPVLSGYKQASDGRVFAGLGVPIAIFGPGDPVLGHSPEERVPVRELVEAAQILARTAIGLLVQE</sequence>
<dbReference type="AlphaFoldDB" id="A0A0D8IW47"/>
<dbReference type="SUPFAM" id="SSF53187">
    <property type="entry name" value="Zn-dependent exopeptidases"/>
    <property type="match status" value="1"/>
</dbReference>
<evidence type="ECO:0000313" key="4">
    <source>
        <dbReference type="EMBL" id="KJF38935.1"/>
    </source>
</evidence>
<feature type="domain" description="Peptidase M20 dimerisation" evidence="3">
    <location>
        <begin position="15"/>
        <end position="119"/>
    </location>
</feature>
<gene>
    <name evidence="4" type="ORF">TQ39_15100</name>
</gene>
<evidence type="ECO:0000256" key="1">
    <source>
        <dbReference type="ARBA" id="ARBA00022723"/>
    </source>
</evidence>
<dbReference type="Proteomes" id="UP000032483">
    <property type="component" value="Unassembled WGS sequence"/>
</dbReference>
<accession>A0A0D8IW47</accession>
<evidence type="ECO:0000256" key="2">
    <source>
        <dbReference type="ARBA" id="ARBA00022801"/>
    </source>
</evidence>
<protein>
    <recommendedName>
        <fullName evidence="3">Peptidase M20 dimerisation domain-containing protein</fullName>
    </recommendedName>
</protein>
<dbReference type="InterPro" id="IPR050072">
    <property type="entry name" value="Peptidase_M20A"/>
</dbReference>
<dbReference type="Gene3D" id="3.30.70.360">
    <property type="match status" value="1"/>
</dbReference>
<dbReference type="EMBL" id="JXXK01000027">
    <property type="protein sequence ID" value="KJF38935.1"/>
    <property type="molecule type" value="Genomic_DNA"/>
</dbReference>
<organism evidence="4 5">
    <name type="scientific">Ruthenibacterium lactatiformans</name>
    <dbReference type="NCBI Taxonomy" id="1550024"/>
    <lineage>
        <taxon>Bacteria</taxon>
        <taxon>Bacillati</taxon>
        <taxon>Bacillota</taxon>
        <taxon>Clostridia</taxon>
        <taxon>Eubacteriales</taxon>
        <taxon>Oscillospiraceae</taxon>
        <taxon>Ruthenibacterium</taxon>
    </lineage>
</organism>
<keyword evidence="2" id="KW-0378">Hydrolase</keyword>
<evidence type="ECO:0000313" key="5">
    <source>
        <dbReference type="Proteomes" id="UP000032483"/>
    </source>
</evidence>
<keyword evidence="1" id="KW-0479">Metal-binding</keyword>
<reference evidence="4" key="1">
    <citation type="submission" date="2015-02" db="EMBL/GenBank/DDBJ databases">
        <title>A novel member of the family Ruminococcaceae isolated from human feces.</title>
        <authorList>
            <person name="Shkoporov A.N."/>
            <person name="Chaplin A.V."/>
            <person name="Motuzova O.V."/>
            <person name="Kafarskaia L.I."/>
            <person name="Khokhlova E.V."/>
            <person name="Efimov B.A."/>
        </authorList>
    </citation>
    <scope>NUCLEOTIDE SEQUENCE [LARGE SCALE GENOMIC DNA]</scope>
    <source>
        <strain evidence="4">585-1</strain>
    </source>
</reference>
<dbReference type="InterPro" id="IPR036264">
    <property type="entry name" value="Bact_exopeptidase_dim_dom"/>
</dbReference>
<dbReference type="SUPFAM" id="SSF55031">
    <property type="entry name" value="Bacterial exopeptidase dimerisation domain"/>
    <property type="match status" value="1"/>
</dbReference>
<dbReference type="Gene3D" id="3.40.630.10">
    <property type="entry name" value="Zn peptidases"/>
    <property type="match status" value="1"/>
</dbReference>
<comment type="caution">
    <text evidence="4">The sequence shown here is derived from an EMBL/GenBank/DDBJ whole genome shotgun (WGS) entry which is preliminary data.</text>
</comment>
<dbReference type="GO" id="GO:0046872">
    <property type="term" value="F:metal ion binding"/>
    <property type="evidence" value="ECO:0007669"/>
    <property type="project" value="UniProtKB-KW"/>
</dbReference>